<dbReference type="Proteomes" id="UP000265515">
    <property type="component" value="Unassembled WGS sequence"/>
</dbReference>
<sequence>MNPLTTFPAIVFLRRWIWCEDQGEEMIRVMPPWRGVMEVKLLYLGKGDVLGGTTHALMRLERRIAGKVFDSLIYISQNVSAVLLTVELQTPTQKLQQIAGVCCDSS</sequence>
<gene>
    <name evidence="1" type="ORF">CBR_g57350</name>
</gene>
<organism evidence="1 2">
    <name type="scientific">Chara braunii</name>
    <name type="common">Braun's stonewort</name>
    <dbReference type="NCBI Taxonomy" id="69332"/>
    <lineage>
        <taxon>Eukaryota</taxon>
        <taxon>Viridiplantae</taxon>
        <taxon>Streptophyta</taxon>
        <taxon>Charophyceae</taxon>
        <taxon>Charales</taxon>
        <taxon>Characeae</taxon>
        <taxon>Chara</taxon>
    </lineage>
</organism>
<accession>A0A388ME41</accession>
<comment type="caution">
    <text evidence="1">The sequence shown here is derived from an EMBL/GenBank/DDBJ whole genome shotgun (WGS) entry which is preliminary data.</text>
</comment>
<evidence type="ECO:0000313" key="1">
    <source>
        <dbReference type="EMBL" id="GBG92830.1"/>
    </source>
</evidence>
<keyword evidence="2" id="KW-1185">Reference proteome</keyword>
<evidence type="ECO:0000313" key="2">
    <source>
        <dbReference type="Proteomes" id="UP000265515"/>
    </source>
</evidence>
<dbReference type="AlphaFoldDB" id="A0A388ME41"/>
<dbReference type="Gramene" id="GBG92830">
    <property type="protein sequence ID" value="GBG92830"/>
    <property type="gene ID" value="CBR_g57350"/>
</dbReference>
<protein>
    <submittedName>
        <fullName evidence="1">Uncharacterized protein</fullName>
    </submittedName>
</protein>
<name>A0A388ME41_CHABU</name>
<proteinExistence type="predicted"/>
<reference evidence="1 2" key="1">
    <citation type="journal article" date="2018" name="Cell">
        <title>The Chara Genome: Secondary Complexity and Implications for Plant Terrestrialization.</title>
        <authorList>
            <person name="Nishiyama T."/>
            <person name="Sakayama H."/>
            <person name="Vries J.D."/>
            <person name="Buschmann H."/>
            <person name="Saint-Marcoux D."/>
            <person name="Ullrich K.K."/>
            <person name="Haas F.B."/>
            <person name="Vanderstraeten L."/>
            <person name="Becker D."/>
            <person name="Lang D."/>
            <person name="Vosolsobe S."/>
            <person name="Rombauts S."/>
            <person name="Wilhelmsson P.K.I."/>
            <person name="Janitza P."/>
            <person name="Kern R."/>
            <person name="Heyl A."/>
            <person name="Rumpler F."/>
            <person name="Villalobos L.I.A.C."/>
            <person name="Clay J.M."/>
            <person name="Skokan R."/>
            <person name="Toyoda A."/>
            <person name="Suzuki Y."/>
            <person name="Kagoshima H."/>
            <person name="Schijlen E."/>
            <person name="Tajeshwar N."/>
            <person name="Catarino B."/>
            <person name="Hetherington A.J."/>
            <person name="Saltykova A."/>
            <person name="Bonnot C."/>
            <person name="Breuninger H."/>
            <person name="Symeonidi A."/>
            <person name="Radhakrishnan G.V."/>
            <person name="Van Nieuwerburgh F."/>
            <person name="Deforce D."/>
            <person name="Chang C."/>
            <person name="Karol K.G."/>
            <person name="Hedrich R."/>
            <person name="Ulvskov P."/>
            <person name="Glockner G."/>
            <person name="Delwiche C.F."/>
            <person name="Petrasek J."/>
            <person name="Van de Peer Y."/>
            <person name="Friml J."/>
            <person name="Beilby M."/>
            <person name="Dolan L."/>
            <person name="Kohara Y."/>
            <person name="Sugano S."/>
            <person name="Fujiyama A."/>
            <person name="Delaux P.-M."/>
            <person name="Quint M."/>
            <person name="TheiBen G."/>
            <person name="Hagemann M."/>
            <person name="Harholt J."/>
            <person name="Dunand C."/>
            <person name="Zachgo S."/>
            <person name="Langdale J."/>
            <person name="Maumus F."/>
            <person name="Straeten D.V.D."/>
            <person name="Gould S.B."/>
            <person name="Rensing S.A."/>
        </authorList>
    </citation>
    <scope>NUCLEOTIDE SEQUENCE [LARGE SCALE GENOMIC DNA]</scope>
    <source>
        <strain evidence="1 2">S276</strain>
    </source>
</reference>
<dbReference type="EMBL" id="BFEA01001145">
    <property type="protein sequence ID" value="GBG92830.1"/>
    <property type="molecule type" value="Genomic_DNA"/>
</dbReference>